<proteinExistence type="predicted"/>
<evidence type="ECO:0000313" key="3">
    <source>
        <dbReference type="Proteomes" id="UP000030635"/>
    </source>
</evidence>
<feature type="transmembrane region" description="Helical" evidence="1">
    <location>
        <begin position="35"/>
        <end position="54"/>
    </location>
</feature>
<keyword evidence="1" id="KW-0812">Transmembrane</keyword>
<sequence length="58" mass="6147">MLSGALTGLIVAWILSLFGFDVMTIDAAKEFGYSITINTYYVIFIVIGAIGGALKGDD</sequence>
<dbReference type="EMBL" id="CP006906">
    <property type="protein sequence ID" value="AIY85410.1"/>
    <property type="molecule type" value="Genomic_DNA"/>
</dbReference>
<keyword evidence="1" id="KW-0472">Membrane</keyword>
<evidence type="ECO:0000313" key="2">
    <source>
        <dbReference type="EMBL" id="AIY85410.1"/>
    </source>
</evidence>
<dbReference type="Proteomes" id="UP000030635">
    <property type="component" value="Plasmid pCBJ"/>
</dbReference>
<organism evidence="2 3">
    <name type="scientific">Clostridium baratii str. Sullivan</name>
    <dbReference type="NCBI Taxonomy" id="1415775"/>
    <lineage>
        <taxon>Bacteria</taxon>
        <taxon>Bacillati</taxon>
        <taxon>Bacillota</taxon>
        <taxon>Clostridia</taxon>
        <taxon>Eubacteriales</taxon>
        <taxon>Clostridiaceae</taxon>
        <taxon>Clostridium</taxon>
    </lineage>
</organism>
<dbReference type="KEGG" id="cbv:U729_3115"/>
<dbReference type="AlphaFoldDB" id="A0A0A7G322"/>
<keyword evidence="2" id="KW-0614">Plasmid</keyword>
<geneLocation type="plasmid" evidence="2 3">
    <name>pCBJ</name>
</geneLocation>
<evidence type="ECO:0000256" key="1">
    <source>
        <dbReference type="SAM" id="Phobius"/>
    </source>
</evidence>
<accession>A0A0A7G322</accession>
<protein>
    <submittedName>
        <fullName evidence="2">Putative membrane protein</fullName>
    </submittedName>
</protein>
<reference evidence="2 3" key="1">
    <citation type="journal article" date="2015" name="Infect. Genet. Evol.">
        <title>Genomic sequences of six botulinum neurotoxin-producing strains representing three clostridial species illustrate the mobility and diversity of botulinum neurotoxin genes.</title>
        <authorList>
            <person name="Smith T.J."/>
            <person name="Hill K.K."/>
            <person name="Xie G."/>
            <person name="Foley B.T."/>
            <person name="Williamson C.H."/>
            <person name="Foster J.T."/>
            <person name="Johnson S.L."/>
            <person name="Chertkov O."/>
            <person name="Teshima H."/>
            <person name="Gibbons H.S."/>
            <person name="Johnsky L.A."/>
            <person name="Karavis M.A."/>
            <person name="Smith L.A."/>
        </authorList>
    </citation>
    <scope>NUCLEOTIDE SEQUENCE [LARGE SCALE GENOMIC DNA]</scope>
    <source>
        <strain evidence="2">Sullivan</strain>
        <plasmid evidence="3">Plasmid pCBJ</plasmid>
    </source>
</reference>
<gene>
    <name evidence="2" type="ORF">U729_3115</name>
</gene>
<dbReference type="RefSeq" id="WP_158380631.1">
    <property type="nucleotide sequence ID" value="NZ_CP006906.1"/>
</dbReference>
<dbReference type="HOGENOM" id="CLU_210176_0_0_9"/>
<keyword evidence="1" id="KW-1133">Transmembrane helix</keyword>
<dbReference type="OrthoDB" id="2454720at2"/>
<name>A0A0A7G322_9CLOT</name>
<keyword evidence="3" id="KW-1185">Reference proteome</keyword>